<dbReference type="PANTHER" id="PTHR34858">
    <property type="entry name" value="CYSO-CYSTEINE PEPTIDASE"/>
    <property type="match status" value="1"/>
</dbReference>
<dbReference type="GO" id="GO:0008270">
    <property type="term" value="F:zinc ion binding"/>
    <property type="evidence" value="ECO:0007669"/>
    <property type="project" value="TreeGrafter"/>
</dbReference>
<proteinExistence type="predicted"/>
<reference evidence="7" key="1">
    <citation type="submission" date="2024-01" db="EMBL/GenBank/DDBJ databases">
        <title>Bank of Algae and Cyanobacteria of the Azores (BACA) strain genomes.</title>
        <authorList>
            <person name="Luz R."/>
            <person name="Cordeiro R."/>
            <person name="Fonseca A."/>
            <person name="Goncalves V."/>
        </authorList>
    </citation>
    <scope>NUCLEOTIDE SEQUENCE</scope>
    <source>
        <strain evidence="7">BACA0141</strain>
    </source>
</reference>
<evidence type="ECO:0000259" key="6">
    <source>
        <dbReference type="PROSITE" id="PS50249"/>
    </source>
</evidence>
<dbReference type="SUPFAM" id="SSF102712">
    <property type="entry name" value="JAB1/MPN domain"/>
    <property type="match status" value="1"/>
</dbReference>
<dbReference type="PANTHER" id="PTHR34858:SF1">
    <property type="entry name" value="CYSO-CYSTEINE PEPTIDASE"/>
    <property type="match status" value="1"/>
</dbReference>
<dbReference type="InterPro" id="IPR028090">
    <property type="entry name" value="JAB_dom_prok"/>
</dbReference>
<dbReference type="Proteomes" id="UP001333818">
    <property type="component" value="Unassembled WGS sequence"/>
</dbReference>
<dbReference type="InterPro" id="IPR051929">
    <property type="entry name" value="VirAsm_ModProt"/>
</dbReference>
<dbReference type="Pfam" id="PF14464">
    <property type="entry name" value="Prok-JAB"/>
    <property type="match status" value="1"/>
</dbReference>
<dbReference type="FunFam" id="3.40.140.10:FF:000085">
    <property type="entry name" value="Mov34/MPN/PAD-1 family protein"/>
    <property type="match status" value="1"/>
</dbReference>
<dbReference type="PROSITE" id="PS50249">
    <property type="entry name" value="MPN"/>
    <property type="match status" value="1"/>
</dbReference>
<keyword evidence="4" id="KW-0862">Zinc</keyword>
<gene>
    <name evidence="7" type="ORF">V2H45_24950</name>
</gene>
<dbReference type="RefSeq" id="WP_330486428.1">
    <property type="nucleotide sequence ID" value="NZ_JAZBJZ010000202.1"/>
</dbReference>
<dbReference type="SMART" id="SM00232">
    <property type="entry name" value="JAB_MPN"/>
    <property type="match status" value="1"/>
</dbReference>
<name>A0AAW9PYE0_9CYAN</name>
<keyword evidence="1" id="KW-0645">Protease</keyword>
<feature type="domain" description="MPN" evidence="6">
    <location>
        <begin position="3"/>
        <end position="161"/>
    </location>
</feature>
<accession>A0AAW9PYE0</accession>
<keyword evidence="8" id="KW-1185">Reference proteome</keyword>
<sequence>MTLFLTPEHRLTIQNSAESAYPEECCGLLLGTIDAQDPSIKVVMEVRPMRNAWNEAVARDLQAVLPTALDAKGSQAPSKLDRFSIDPQEMLQVQKEARDRGFAIIGIYHSHPNAPAIPSEFDRGVAWQQYSYAIASVMAGQVSEIQSWVLDKKGDFQMEEIR</sequence>
<evidence type="ECO:0000256" key="2">
    <source>
        <dbReference type="ARBA" id="ARBA00022723"/>
    </source>
</evidence>
<dbReference type="GO" id="GO:0008235">
    <property type="term" value="F:metalloexopeptidase activity"/>
    <property type="evidence" value="ECO:0007669"/>
    <property type="project" value="TreeGrafter"/>
</dbReference>
<evidence type="ECO:0000256" key="5">
    <source>
        <dbReference type="ARBA" id="ARBA00023049"/>
    </source>
</evidence>
<dbReference type="GO" id="GO:0006508">
    <property type="term" value="P:proteolysis"/>
    <property type="evidence" value="ECO:0007669"/>
    <property type="project" value="UniProtKB-KW"/>
</dbReference>
<keyword evidence="2" id="KW-0479">Metal-binding</keyword>
<dbReference type="CDD" id="cd08070">
    <property type="entry name" value="MPN_like"/>
    <property type="match status" value="1"/>
</dbReference>
<evidence type="ECO:0000313" key="8">
    <source>
        <dbReference type="Proteomes" id="UP001333818"/>
    </source>
</evidence>
<comment type="caution">
    <text evidence="7">The sequence shown here is derived from an EMBL/GenBank/DDBJ whole genome shotgun (WGS) entry which is preliminary data.</text>
</comment>
<dbReference type="AlphaFoldDB" id="A0AAW9PYE0"/>
<protein>
    <submittedName>
        <fullName evidence="7">M67 family metallopeptidase</fullName>
    </submittedName>
</protein>
<dbReference type="EMBL" id="JAZBJZ010000202">
    <property type="protein sequence ID" value="MEE3719990.1"/>
    <property type="molecule type" value="Genomic_DNA"/>
</dbReference>
<keyword evidence="3" id="KW-0378">Hydrolase</keyword>
<evidence type="ECO:0000313" key="7">
    <source>
        <dbReference type="EMBL" id="MEE3719990.1"/>
    </source>
</evidence>
<dbReference type="Gene3D" id="3.40.140.10">
    <property type="entry name" value="Cytidine Deaminase, domain 2"/>
    <property type="match status" value="1"/>
</dbReference>
<evidence type="ECO:0000256" key="1">
    <source>
        <dbReference type="ARBA" id="ARBA00022670"/>
    </source>
</evidence>
<evidence type="ECO:0000256" key="3">
    <source>
        <dbReference type="ARBA" id="ARBA00022801"/>
    </source>
</evidence>
<dbReference type="InterPro" id="IPR000555">
    <property type="entry name" value="JAMM/MPN+_dom"/>
</dbReference>
<keyword evidence="5" id="KW-0482">Metalloprotease</keyword>
<dbReference type="InterPro" id="IPR037518">
    <property type="entry name" value="MPN"/>
</dbReference>
<evidence type="ECO:0000256" key="4">
    <source>
        <dbReference type="ARBA" id="ARBA00022833"/>
    </source>
</evidence>
<organism evidence="7 8">
    <name type="scientific">Tumidithrix elongata BACA0141</name>
    <dbReference type="NCBI Taxonomy" id="2716417"/>
    <lineage>
        <taxon>Bacteria</taxon>
        <taxon>Bacillati</taxon>
        <taxon>Cyanobacteriota</taxon>
        <taxon>Cyanophyceae</taxon>
        <taxon>Pseudanabaenales</taxon>
        <taxon>Pseudanabaenaceae</taxon>
        <taxon>Tumidithrix</taxon>
        <taxon>Tumidithrix elongata</taxon>
    </lineage>
</organism>